<keyword evidence="1" id="KW-0732">Signal</keyword>
<feature type="signal peptide" evidence="1">
    <location>
        <begin position="1"/>
        <end position="23"/>
    </location>
</feature>
<sequence>MKKPLYYSIAFSALMAYQCSAFAQIGVGVQFDNTDVNYGGRLRSNFNDPNYLYNTWAKGSVLQGDGKSFNNLDLMFDRSKSRVLFKDADGSTKAFAVPIAQFSISSPESPFAAEKIFRRGFEPIDGATEATYYEVLTDGNIKLLKLTEMKRVFERAPGSLYETKQIKPAYNYYVAENNKLTKLRREKKFVINLLKEKVPNIEQVVAKLNLQHEEDLVKLFSSIN</sequence>
<protein>
    <submittedName>
        <fullName evidence="2">Uncharacterized protein</fullName>
    </submittedName>
</protein>
<dbReference type="OrthoDB" id="680837at2"/>
<dbReference type="EMBL" id="PGFJ01000001">
    <property type="protein sequence ID" value="PJJ83507.1"/>
    <property type="molecule type" value="Genomic_DNA"/>
</dbReference>
<comment type="caution">
    <text evidence="2">The sequence shown here is derived from an EMBL/GenBank/DDBJ whole genome shotgun (WGS) entry which is preliminary data.</text>
</comment>
<name>A0A2H9VRP9_9SPHI</name>
<evidence type="ECO:0000313" key="3">
    <source>
        <dbReference type="Proteomes" id="UP000242687"/>
    </source>
</evidence>
<dbReference type="AlphaFoldDB" id="A0A2H9VRP9"/>
<organism evidence="2 3">
    <name type="scientific">Mucilaginibacter auburnensis</name>
    <dbReference type="NCBI Taxonomy" id="1457233"/>
    <lineage>
        <taxon>Bacteria</taxon>
        <taxon>Pseudomonadati</taxon>
        <taxon>Bacteroidota</taxon>
        <taxon>Sphingobacteriia</taxon>
        <taxon>Sphingobacteriales</taxon>
        <taxon>Sphingobacteriaceae</taxon>
        <taxon>Mucilaginibacter</taxon>
    </lineage>
</organism>
<evidence type="ECO:0000256" key="1">
    <source>
        <dbReference type="SAM" id="SignalP"/>
    </source>
</evidence>
<dbReference type="Proteomes" id="UP000242687">
    <property type="component" value="Unassembled WGS sequence"/>
</dbReference>
<feature type="chain" id="PRO_5014149825" evidence="1">
    <location>
        <begin position="24"/>
        <end position="224"/>
    </location>
</feature>
<dbReference type="RefSeq" id="WP_100339766.1">
    <property type="nucleotide sequence ID" value="NZ_PGFJ01000001.1"/>
</dbReference>
<accession>A0A2H9VRP9</accession>
<reference evidence="2 3" key="1">
    <citation type="submission" date="2017-11" db="EMBL/GenBank/DDBJ databases">
        <title>Genomic Encyclopedia of Archaeal and Bacterial Type Strains, Phase II (KMG-II): From Individual Species to Whole Genera.</title>
        <authorList>
            <person name="Goeker M."/>
        </authorList>
    </citation>
    <scope>NUCLEOTIDE SEQUENCE [LARGE SCALE GENOMIC DNA]</scope>
    <source>
        <strain evidence="2 3">DSM 28175</strain>
    </source>
</reference>
<proteinExistence type="predicted"/>
<keyword evidence="3" id="KW-1185">Reference proteome</keyword>
<evidence type="ECO:0000313" key="2">
    <source>
        <dbReference type="EMBL" id="PJJ83507.1"/>
    </source>
</evidence>
<gene>
    <name evidence="2" type="ORF">CLV57_0489</name>
</gene>